<name>A0A8S5PHD7_9CAUD</name>
<dbReference type="EMBL" id="BK015438">
    <property type="protein sequence ID" value="DAE06486.1"/>
    <property type="molecule type" value="Genomic_DNA"/>
</dbReference>
<accession>A0A8S5PHD7</accession>
<evidence type="ECO:0000313" key="1">
    <source>
        <dbReference type="EMBL" id="DAE06486.1"/>
    </source>
</evidence>
<reference evidence="1" key="1">
    <citation type="journal article" date="2021" name="Proc. Natl. Acad. Sci. U.S.A.">
        <title>A Catalog of Tens of Thousands of Viruses from Human Metagenomes Reveals Hidden Associations with Chronic Diseases.</title>
        <authorList>
            <person name="Tisza M.J."/>
            <person name="Buck C.B."/>
        </authorList>
    </citation>
    <scope>NUCLEOTIDE SEQUENCE</scope>
    <source>
        <strain evidence="1">CtmP19</strain>
    </source>
</reference>
<sequence length="32" mass="3662">MRFKAVFRHKVIITHAESKNSSERAQTAFSAL</sequence>
<organism evidence="1">
    <name type="scientific">Siphoviridae sp. ctmP19</name>
    <dbReference type="NCBI Taxonomy" id="2825651"/>
    <lineage>
        <taxon>Viruses</taxon>
        <taxon>Duplodnaviria</taxon>
        <taxon>Heunggongvirae</taxon>
        <taxon>Uroviricota</taxon>
        <taxon>Caudoviricetes</taxon>
    </lineage>
</organism>
<protein>
    <submittedName>
        <fullName evidence="1">Uncharacterized protein</fullName>
    </submittedName>
</protein>
<proteinExistence type="predicted"/>